<dbReference type="Gene3D" id="3.40.50.720">
    <property type="entry name" value="NAD(P)-binding Rossmann-like Domain"/>
    <property type="match status" value="2"/>
</dbReference>
<evidence type="ECO:0000256" key="7">
    <source>
        <dbReference type="ARBA" id="ARBA00047473"/>
    </source>
</evidence>
<dbReference type="PANTHER" id="PTHR43750:SF3">
    <property type="entry name" value="UDP-GLUCOSE 6-DEHYDROGENASE TUAD"/>
    <property type="match status" value="1"/>
</dbReference>
<feature type="binding site" evidence="10">
    <location>
        <position position="331"/>
    </location>
    <ligand>
        <name>substrate</name>
    </ligand>
</feature>
<dbReference type="SMART" id="SM00984">
    <property type="entry name" value="UDPG_MGDP_dh_C"/>
    <property type="match status" value="1"/>
</dbReference>
<dbReference type="Pfam" id="PF03721">
    <property type="entry name" value="UDPG_MGDP_dh_N"/>
    <property type="match status" value="1"/>
</dbReference>
<feature type="domain" description="UDP-glucose/GDP-mannose dehydrogenase C-terminal" evidence="12">
    <location>
        <begin position="324"/>
        <end position="436"/>
    </location>
</feature>
<accession>A0A4P8J3Z2</accession>
<dbReference type="SUPFAM" id="SSF51735">
    <property type="entry name" value="NAD(P)-binding Rossmann-fold domains"/>
    <property type="match status" value="1"/>
</dbReference>
<feature type="binding site" evidence="10">
    <location>
        <begin position="259"/>
        <end position="263"/>
    </location>
    <ligand>
        <name>substrate</name>
    </ligand>
</feature>
<dbReference type="OrthoDB" id="9803238at2"/>
<dbReference type="EC" id="1.1.1.22" evidence="3 8"/>
<gene>
    <name evidence="13" type="ORF">FAZ95_38055</name>
</gene>
<feature type="binding site" evidence="11">
    <location>
        <position position="121"/>
    </location>
    <ligand>
        <name>NAD(+)</name>
        <dbReference type="ChEBI" id="CHEBI:57540"/>
    </ligand>
</feature>
<dbReference type="PIRSF" id="PIRSF500134">
    <property type="entry name" value="UDPglc_DH_bac"/>
    <property type="match status" value="1"/>
</dbReference>
<dbReference type="KEGG" id="tvl:FAZ95_38055"/>
<dbReference type="AlphaFoldDB" id="A0A4P8J3Z2"/>
<dbReference type="GO" id="GO:0051287">
    <property type="term" value="F:NAD binding"/>
    <property type="evidence" value="ECO:0007669"/>
    <property type="project" value="InterPro"/>
</dbReference>
<feature type="binding site" evidence="11">
    <location>
        <position position="338"/>
    </location>
    <ligand>
        <name>NAD(+)</name>
        <dbReference type="ChEBI" id="CHEBI:57540"/>
    </ligand>
</feature>
<evidence type="ECO:0000256" key="10">
    <source>
        <dbReference type="PIRSR" id="PIRSR500134-2"/>
    </source>
</evidence>
<dbReference type="InterPro" id="IPR028357">
    <property type="entry name" value="UDPglc_DH_bac"/>
</dbReference>
<feature type="active site" description="Nucleophile" evidence="9">
    <location>
        <position position="270"/>
    </location>
</feature>
<evidence type="ECO:0000256" key="2">
    <source>
        <dbReference type="ARBA" id="ARBA00006601"/>
    </source>
</evidence>
<dbReference type="Pfam" id="PF00984">
    <property type="entry name" value="UDPG_MGDP_dh"/>
    <property type="match status" value="1"/>
</dbReference>
<comment type="pathway">
    <text evidence="1">Nucleotide-sugar biosynthesis; UDP-alpha-D-glucuronate biosynthesis; UDP-alpha-D-glucuronate from UDP-alpha-D-glucose: step 1/1.</text>
</comment>
<evidence type="ECO:0000256" key="5">
    <source>
        <dbReference type="ARBA" id="ARBA00023002"/>
    </source>
</evidence>
<dbReference type="PIRSF" id="PIRSF000124">
    <property type="entry name" value="UDPglc_GDPman_dh"/>
    <property type="match status" value="1"/>
</dbReference>
<evidence type="ECO:0000256" key="1">
    <source>
        <dbReference type="ARBA" id="ARBA00004701"/>
    </source>
</evidence>
<dbReference type="InterPro" id="IPR036220">
    <property type="entry name" value="UDP-Glc/GDP-Man_DH_C_sf"/>
</dbReference>
<evidence type="ECO:0000259" key="12">
    <source>
        <dbReference type="SMART" id="SM00984"/>
    </source>
</evidence>
<dbReference type="InterPro" id="IPR014027">
    <property type="entry name" value="UDP-Glc/GDP-Man_DH_C"/>
</dbReference>
<name>A0A4P8J3Z2_9BURK</name>
<evidence type="ECO:0000256" key="6">
    <source>
        <dbReference type="ARBA" id="ARBA00023027"/>
    </source>
</evidence>
<feature type="binding site" evidence="11">
    <location>
        <position position="35"/>
    </location>
    <ligand>
        <name>NAD(+)</name>
        <dbReference type="ChEBI" id="CHEBI:57540"/>
    </ligand>
</feature>
<evidence type="ECO:0000313" key="13">
    <source>
        <dbReference type="EMBL" id="QCP54674.1"/>
    </source>
</evidence>
<dbReference type="UniPathway" id="UPA00038">
    <property type="reaction ID" value="UER00491"/>
</dbReference>
<dbReference type="SUPFAM" id="SSF52413">
    <property type="entry name" value="UDP-glucose/GDP-mannose dehydrogenase C-terminal domain"/>
    <property type="match status" value="1"/>
</dbReference>
<feature type="binding site" evidence="11">
    <location>
        <position position="273"/>
    </location>
    <ligand>
        <name>NAD(+)</name>
        <dbReference type="ChEBI" id="CHEBI:57540"/>
    </ligand>
</feature>
<dbReference type="NCBIfam" id="TIGR03026">
    <property type="entry name" value="NDP-sugDHase"/>
    <property type="match status" value="1"/>
</dbReference>
<feature type="binding site" evidence="10">
    <location>
        <position position="214"/>
    </location>
    <ligand>
        <name>substrate</name>
    </ligand>
</feature>
<sequence>MNLTIIGSGYVGLVTGACLADIGHDVFCLDVDQKKIDVLNSGGIPIHEPGLREVIARNLAANRLKFSTDVRAAVAHGDVQFIAVGTPPDEDGSADLQYVLAAARNIGRYMTGFKVIVDKSTVPVGTALRVRETVAAELAARGEEHMFSVVSNPEFLKEGAAVDDFTRPDRIVLGCDEDVPGEKAREVMRRLYAPFNRNHERTLWMDVRSAEFTKYAANAMLATRISFMNELANFADRIGADIESVRRGIGSDPRIGYDFLYAGCGYGGSCFPKDVEALIRTAAENSHELKILKAVSSVNDAQKQVLAQKIIARLGDDLSDRTFAVWGLAFKPNTDDMREAPSRTLIAALLARGARVVAYDPVAIRDAKRAIELDLQDEPEWLARLTFANEQMEAVKNADALVILTEWKAFKSPDFDSLKKGLKVPLIFDGRNLYEPDAMREIGVEYHAIGRGGAFVGASAGSVAVAAR</sequence>
<organism evidence="13 14">
    <name type="scientific">Trinickia violacea</name>
    <dbReference type="NCBI Taxonomy" id="2571746"/>
    <lineage>
        <taxon>Bacteria</taxon>
        <taxon>Pseudomonadati</taxon>
        <taxon>Pseudomonadota</taxon>
        <taxon>Betaproteobacteria</taxon>
        <taxon>Burkholderiales</taxon>
        <taxon>Burkholderiaceae</taxon>
        <taxon>Trinickia</taxon>
    </lineage>
</organism>
<feature type="binding site" evidence="10">
    <location>
        <position position="267"/>
    </location>
    <ligand>
        <name>substrate</name>
    </ligand>
</feature>
<dbReference type="Gene3D" id="1.20.5.100">
    <property type="entry name" value="Cytochrome c1, transmembrane anchor, C-terminal"/>
    <property type="match status" value="1"/>
</dbReference>
<dbReference type="SUPFAM" id="SSF48179">
    <property type="entry name" value="6-phosphogluconate dehydrogenase C-terminal domain-like"/>
    <property type="match status" value="1"/>
</dbReference>
<dbReference type="GO" id="GO:0000271">
    <property type="term" value="P:polysaccharide biosynthetic process"/>
    <property type="evidence" value="ECO:0007669"/>
    <property type="project" value="InterPro"/>
</dbReference>
<dbReference type="InterPro" id="IPR001732">
    <property type="entry name" value="UDP-Glc/GDP-Man_DH_N"/>
</dbReference>
<dbReference type="Proteomes" id="UP000298656">
    <property type="component" value="Chromosome 2"/>
</dbReference>
<dbReference type="GO" id="GO:0006065">
    <property type="term" value="P:UDP-glucuronate biosynthetic process"/>
    <property type="evidence" value="ECO:0007669"/>
    <property type="project" value="UniProtKB-UniPathway"/>
</dbReference>
<evidence type="ECO:0000256" key="3">
    <source>
        <dbReference type="ARBA" id="ARBA00012954"/>
    </source>
</evidence>
<feature type="binding site" evidence="11">
    <location>
        <position position="86"/>
    </location>
    <ligand>
        <name>NAD(+)</name>
        <dbReference type="ChEBI" id="CHEBI:57540"/>
    </ligand>
</feature>
<keyword evidence="14" id="KW-1185">Reference proteome</keyword>
<dbReference type="PANTHER" id="PTHR43750">
    <property type="entry name" value="UDP-GLUCOSE 6-DEHYDROGENASE TUAD"/>
    <property type="match status" value="1"/>
</dbReference>
<dbReference type="EMBL" id="CP040078">
    <property type="protein sequence ID" value="QCP54674.1"/>
    <property type="molecule type" value="Genomic_DNA"/>
</dbReference>
<comment type="similarity">
    <text evidence="2 8">Belongs to the UDP-glucose/GDP-mannose dehydrogenase family.</text>
</comment>
<evidence type="ECO:0000256" key="8">
    <source>
        <dbReference type="PIRNR" id="PIRNR000124"/>
    </source>
</evidence>
<reference evidence="13 14" key="1">
    <citation type="submission" date="2019-05" db="EMBL/GenBank/DDBJ databases">
        <title>Burkholderia sp. DHOD12, isolated from subtropical forest soil.</title>
        <authorList>
            <person name="Gao Z.-H."/>
            <person name="Qiu L.-H."/>
        </authorList>
    </citation>
    <scope>NUCLEOTIDE SEQUENCE [LARGE SCALE GENOMIC DNA]</scope>
    <source>
        <strain evidence="13 14">DHOD12</strain>
    </source>
</reference>
<comment type="catalytic activity">
    <reaction evidence="7 8">
        <text>UDP-alpha-D-glucose + 2 NAD(+) + H2O = UDP-alpha-D-glucuronate + 2 NADH + 3 H(+)</text>
        <dbReference type="Rhea" id="RHEA:23596"/>
        <dbReference type="ChEBI" id="CHEBI:15377"/>
        <dbReference type="ChEBI" id="CHEBI:15378"/>
        <dbReference type="ChEBI" id="CHEBI:57540"/>
        <dbReference type="ChEBI" id="CHEBI:57945"/>
        <dbReference type="ChEBI" id="CHEBI:58052"/>
        <dbReference type="ChEBI" id="CHEBI:58885"/>
        <dbReference type="EC" id="1.1.1.22"/>
    </reaction>
</comment>
<evidence type="ECO:0000256" key="11">
    <source>
        <dbReference type="PIRSR" id="PIRSR500134-3"/>
    </source>
</evidence>
<dbReference type="GO" id="GO:0003979">
    <property type="term" value="F:UDP-glucose 6-dehydrogenase activity"/>
    <property type="evidence" value="ECO:0007669"/>
    <property type="project" value="UniProtKB-EC"/>
</dbReference>
<feature type="binding site" evidence="11">
    <location>
        <position position="158"/>
    </location>
    <ligand>
        <name>NAD(+)</name>
        <dbReference type="ChEBI" id="CHEBI:57540"/>
    </ligand>
</feature>
<protein>
    <recommendedName>
        <fullName evidence="4 8">UDP-glucose 6-dehydrogenase</fullName>
        <ecNumber evidence="3 8">1.1.1.22</ecNumber>
    </recommendedName>
</protein>
<dbReference type="InterPro" id="IPR017476">
    <property type="entry name" value="UDP-Glc/GDP-Man"/>
</dbReference>
<feature type="binding site" evidence="11">
    <location>
        <position position="30"/>
    </location>
    <ligand>
        <name>NAD(+)</name>
        <dbReference type="ChEBI" id="CHEBI:57540"/>
    </ligand>
</feature>
<evidence type="ECO:0000313" key="14">
    <source>
        <dbReference type="Proteomes" id="UP000298656"/>
    </source>
</evidence>
<keyword evidence="5 8" id="KW-0560">Oxidoreductase</keyword>
<dbReference type="InterPro" id="IPR036291">
    <property type="entry name" value="NAD(P)-bd_dom_sf"/>
</dbReference>
<dbReference type="InterPro" id="IPR014026">
    <property type="entry name" value="UDP-Glc/GDP-Man_DH_dimer"/>
</dbReference>
<dbReference type="InterPro" id="IPR008927">
    <property type="entry name" value="6-PGluconate_DH-like_C_sf"/>
</dbReference>
<proteinExistence type="inferred from homology"/>
<evidence type="ECO:0000256" key="9">
    <source>
        <dbReference type="PIRSR" id="PIRSR500134-1"/>
    </source>
</evidence>
<evidence type="ECO:0000256" key="4">
    <source>
        <dbReference type="ARBA" id="ARBA00015132"/>
    </source>
</evidence>
<keyword evidence="6 8" id="KW-0520">NAD</keyword>
<feature type="binding site" evidence="10">
    <location>
        <begin position="155"/>
        <end position="158"/>
    </location>
    <ligand>
        <name>substrate</name>
    </ligand>
</feature>
<dbReference type="Pfam" id="PF03720">
    <property type="entry name" value="UDPG_MGDP_dh_C"/>
    <property type="match status" value="1"/>
</dbReference>
<dbReference type="RefSeq" id="WP_137337432.1">
    <property type="nucleotide sequence ID" value="NZ_CP040078.1"/>
</dbReference>